<dbReference type="PRINTS" id="PR01007">
    <property type="entry name" value="FLGHOOKFLIK"/>
</dbReference>
<keyword evidence="6" id="KW-0282">Flagellum</keyword>
<dbReference type="Proteomes" id="UP001205566">
    <property type="component" value="Unassembled WGS sequence"/>
</dbReference>
<dbReference type="EMBL" id="JACASI010000011">
    <property type="protein sequence ID" value="MCQ3828354.1"/>
    <property type="molecule type" value="Genomic_DNA"/>
</dbReference>
<evidence type="ECO:0000256" key="3">
    <source>
        <dbReference type="ARBA" id="ARBA00022795"/>
    </source>
</evidence>
<reference evidence="6" key="1">
    <citation type="thesis" date="2020" institute="Technische Universitat Dresden" country="Dresden, Germany">
        <title>The Agarolytic System of Microbulbifer elongatus PORT2, Isolated from Batu Karas, Pangandaran West Java Indonesia.</title>
        <authorList>
            <person name="Anggraeni S.R."/>
        </authorList>
    </citation>
    <scope>NUCLEOTIDE SEQUENCE</scope>
    <source>
        <strain evidence="6">PORT2</strain>
    </source>
</reference>
<dbReference type="CDD" id="cd17470">
    <property type="entry name" value="T3SS_Flik_C"/>
    <property type="match status" value="1"/>
</dbReference>
<evidence type="ECO:0000313" key="7">
    <source>
        <dbReference type="Proteomes" id="UP001205566"/>
    </source>
</evidence>
<keyword evidence="6" id="KW-0969">Cilium</keyword>
<comment type="function">
    <text evidence="1">Controls the length of the flagellar hook.</text>
</comment>
<feature type="compositionally biased region" description="Polar residues" evidence="4">
    <location>
        <begin position="175"/>
        <end position="197"/>
    </location>
</feature>
<sequence>MPYADEVNLTDLSDSALPPTDLRLFPIGENTAKNIEQTLKTDLSENPDEALSPAMMVSPSGSLHTSPSAEGTSDVRQAQIVFNSALRANGNQQVATLAPQALPEVADAGQDAEIKHSQRIVLETSPQLAANLQRDQLSDSATGKPANARPVQTVFVVNEGIPSSSPVPQIPEVPTATTGLVSSSTSNLQPPSTSAPSISVSLGSSAWGEEFSQHLLSMVHRGDRQVDLHLHPRELGALSVSLNLDDQGVRAQFLSANAAVRSAVEQALPLLRETLAQQGIALGETSVGQHQQQESQQKGSHAQLGDATGFAREIDSTGESGEEIQHEIKPPLAARLSGVDLYA</sequence>
<accession>A0ABT1NWU3</accession>
<evidence type="ECO:0000256" key="2">
    <source>
        <dbReference type="ARBA" id="ARBA00009149"/>
    </source>
</evidence>
<dbReference type="InterPro" id="IPR021136">
    <property type="entry name" value="Flagellar_hook_control-like_C"/>
</dbReference>
<feature type="region of interest" description="Disordered" evidence="4">
    <location>
        <begin position="286"/>
        <end position="305"/>
    </location>
</feature>
<evidence type="ECO:0000256" key="1">
    <source>
        <dbReference type="ARBA" id="ARBA00003944"/>
    </source>
</evidence>
<name>A0ABT1NWU3_9GAMM</name>
<feature type="region of interest" description="Disordered" evidence="4">
    <location>
        <begin position="45"/>
        <end position="72"/>
    </location>
</feature>
<keyword evidence="3" id="KW-1005">Bacterial flagellum biogenesis</keyword>
<evidence type="ECO:0000259" key="5">
    <source>
        <dbReference type="Pfam" id="PF02120"/>
    </source>
</evidence>
<dbReference type="InterPro" id="IPR001635">
    <property type="entry name" value="Flag_hook_Flik"/>
</dbReference>
<dbReference type="PANTHER" id="PTHR37533">
    <property type="entry name" value="FLAGELLAR HOOK-LENGTH CONTROL PROTEIN"/>
    <property type="match status" value="1"/>
</dbReference>
<feature type="compositionally biased region" description="Low complexity" evidence="4">
    <location>
        <begin position="288"/>
        <end position="303"/>
    </location>
</feature>
<dbReference type="Gene3D" id="3.30.750.140">
    <property type="match status" value="1"/>
</dbReference>
<feature type="compositionally biased region" description="Polar residues" evidence="4">
    <location>
        <begin position="59"/>
        <end position="72"/>
    </location>
</feature>
<dbReference type="InterPro" id="IPR038610">
    <property type="entry name" value="FliK-like_C_sf"/>
</dbReference>
<dbReference type="PANTHER" id="PTHR37533:SF2">
    <property type="entry name" value="FLAGELLAR HOOK-LENGTH CONTROL PROTEIN"/>
    <property type="match status" value="1"/>
</dbReference>
<dbReference type="InterPro" id="IPR052563">
    <property type="entry name" value="FliK"/>
</dbReference>
<protein>
    <submittedName>
        <fullName evidence="6">Flagellar hook-length control protein FliK</fullName>
    </submittedName>
</protein>
<feature type="region of interest" description="Disordered" evidence="4">
    <location>
        <begin position="164"/>
        <end position="197"/>
    </location>
</feature>
<proteinExistence type="inferred from homology"/>
<organism evidence="6 7">
    <name type="scientific">Microbulbifer elongatus</name>
    <dbReference type="NCBI Taxonomy" id="86173"/>
    <lineage>
        <taxon>Bacteria</taxon>
        <taxon>Pseudomonadati</taxon>
        <taxon>Pseudomonadota</taxon>
        <taxon>Gammaproteobacteria</taxon>
        <taxon>Cellvibrionales</taxon>
        <taxon>Microbulbiferaceae</taxon>
        <taxon>Microbulbifer</taxon>
    </lineage>
</organism>
<evidence type="ECO:0000256" key="4">
    <source>
        <dbReference type="SAM" id="MobiDB-lite"/>
    </source>
</evidence>
<evidence type="ECO:0000313" key="6">
    <source>
        <dbReference type="EMBL" id="MCQ3828354.1"/>
    </source>
</evidence>
<comment type="caution">
    <text evidence="6">The sequence shown here is derived from an EMBL/GenBank/DDBJ whole genome shotgun (WGS) entry which is preliminary data.</text>
</comment>
<keyword evidence="7" id="KW-1185">Reference proteome</keyword>
<feature type="domain" description="Flagellar hook-length control protein-like C-terminal" evidence="5">
    <location>
        <begin position="216"/>
        <end position="295"/>
    </location>
</feature>
<comment type="similarity">
    <text evidence="2">Belongs to the FliK family.</text>
</comment>
<keyword evidence="6" id="KW-0966">Cell projection</keyword>
<dbReference type="Pfam" id="PF02120">
    <property type="entry name" value="Flg_hook"/>
    <property type="match status" value="1"/>
</dbReference>
<gene>
    <name evidence="6" type="ORF">HXX02_02745</name>
</gene>